<dbReference type="InterPro" id="IPR041083">
    <property type="entry name" value="AAA_lid_10"/>
</dbReference>
<evidence type="ECO:0000256" key="1">
    <source>
        <dbReference type="ARBA" id="ARBA00004123"/>
    </source>
</evidence>
<evidence type="ECO:0000256" key="4">
    <source>
        <dbReference type="ARBA" id="ARBA00023242"/>
    </source>
</evidence>
<dbReference type="GO" id="GO:0016887">
    <property type="term" value="F:ATP hydrolysis activity"/>
    <property type="evidence" value="ECO:0007669"/>
    <property type="project" value="InterPro"/>
</dbReference>
<keyword evidence="3 5" id="KW-0238">DNA-binding</keyword>
<dbReference type="InterPro" id="IPR050311">
    <property type="entry name" value="ORC1/CDC6"/>
</dbReference>
<organism evidence="8 9">
    <name type="scientific">Euplotes crassus</name>
    <dbReference type="NCBI Taxonomy" id="5936"/>
    <lineage>
        <taxon>Eukaryota</taxon>
        <taxon>Sar</taxon>
        <taxon>Alveolata</taxon>
        <taxon>Ciliophora</taxon>
        <taxon>Intramacronucleata</taxon>
        <taxon>Spirotrichea</taxon>
        <taxon>Hypotrichia</taxon>
        <taxon>Euplotida</taxon>
        <taxon>Euplotidae</taxon>
        <taxon>Moneuplotes</taxon>
    </lineage>
</organism>
<accession>A0AAD1Y595</accession>
<keyword evidence="5" id="KW-0547">Nucleotide-binding</keyword>
<evidence type="ECO:0000256" key="2">
    <source>
        <dbReference type="ARBA" id="ARBA00008398"/>
    </source>
</evidence>
<feature type="domain" description="AAA lid" evidence="7">
    <location>
        <begin position="703"/>
        <end position="744"/>
    </location>
</feature>
<evidence type="ECO:0000256" key="3">
    <source>
        <dbReference type="ARBA" id="ARBA00023125"/>
    </source>
</evidence>
<reference evidence="8" key="1">
    <citation type="submission" date="2023-07" db="EMBL/GenBank/DDBJ databases">
        <authorList>
            <consortium name="AG Swart"/>
            <person name="Singh M."/>
            <person name="Singh A."/>
            <person name="Seah K."/>
            <person name="Emmerich C."/>
        </authorList>
    </citation>
    <scope>NUCLEOTIDE SEQUENCE</scope>
    <source>
        <strain evidence="8">DP1</strain>
    </source>
</reference>
<dbReference type="PANTHER" id="PTHR10763">
    <property type="entry name" value="CELL DIVISION CONTROL PROTEIN 6-RELATED"/>
    <property type="match status" value="1"/>
</dbReference>
<keyword evidence="9" id="KW-1185">Reference proteome</keyword>
<dbReference type="Pfam" id="PF17872">
    <property type="entry name" value="AAA_lid_10"/>
    <property type="match status" value="1"/>
</dbReference>
<dbReference type="InterPro" id="IPR027417">
    <property type="entry name" value="P-loop_NTPase"/>
</dbReference>
<name>A0AAD1Y595_EUPCR</name>
<comment type="subcellular location">
    <subcellularLocation>
        <location evidence="1 5">Nucleus</location>
    </subcellularLocation>
</comment>
<dbReference type="PANTHER" id="PTHR10763:SF23">
    <property type="entry name" value="ORIGIN RECOGNITION COMPLEX SUBUNIT 1"/>
    <property type="match status" value="1"/>
</dbReference>
<dbReference type="CDD" id="cd00009">
    <property type="entry name" value="AAA"/>
    <property type="match status" value="1"/>
</dbReference>
<keyword evidence="5" id="KW-0067">ATP-binding</keyword>
<evidence type="ECO:0000313" key="9">
    <source>
        <dbReference type="Proteomes" id="UP001295684"/>
    </source>
</evidence>
<evidence type="ECO:0000313" key="8">
    <source>
        <dbReference type="EMBL" id="CAI2383147.1"/>
    </source>
</evidence>
<comment type="similarity">
    <text evidence="2 5">Belongs to the ORC1 family.</text>
</comment>
<evidence type="ECO:0000256" key="5">
    <source>
        <dbReference type="RuleBase" id="RU365058"/>
    </source>
</evidence>
<proteinExistence type="inferred from homology"/>
<feature type="domain" description="ATPase AAA-type core" evidence="6">
    <location>
        <begin position="537"/>
        <end position="672"/>
    </location>
</feature>
<dbReference type="GO" id="GO:0003688">
    <property type="term" value="F:DNA replication origin binding"/>
    <property type="evidence" value="ECO:0007669"/>
    <property type="project" value="TreeGrafter"/>
</dbReference>
<dbReference type="GO" id="GO:0005664">
    <property type="term" value="C:nuclear origin of replication recognition complex"/>
    <property type="evidence" value="ECO:0007669"/>
    <property type="project" value="TreeGrafter"/>
</dbReference>
<keyword evidence="4 5" id="KW-0539">Nucleus</keyword>
<dbReference type="Proteomes" id="UP001295684">
    <property type="component" value="Unassembled WGS sequence"/>
</dbReference>
<protein>
    <recommendedName>
        <fullName evidence="5">Origin recognition complex subunit 1</fullName>
    </recommendedName>
</protein>
<dbReference type="Gene3D" id="3.40.50.300">
    <property type="entry name" value="P-loop containing nucleotide triphosphate hydrolases"/>
    <property type="match status" value="1"/>
</dbReference>
<dbReference type="Pfam" id="PF00004">
    <property type="entry name" value="AAA"/>
    <property type="match status" value="1"/>
</dbReference>
<dbReference type="AlphaFoldDB" id="A0AAD1Y595"/>
<gene>
    <name evidence="8" type="ORF">ECRASSUSDP1_LOCUS24638</name>
</gene>
<evidence type="ECO:0000259" key="6">
    <source>
        <dbReference type="Pfam" id="PF00004"/>
    </source>
</evidence>
<sequence>MKMYKHVITQLEQEELSRLIEDSYGIDGNSQVRFNHENEKIDVEKIILNSKETLYIAHKMSVYDSVREKNIITIHPGEFVEVSTMVPKVRRMEGIYIFVRMKPVLDSENELEPIYATQEIDDSLKSNSIVKMRQESKADVRCGLRNLKTKLIMKYRFSYDNYEIRDMFIGSVPCFTKKELKDGFILDNQVFEQINNWLEQRESNTNRLIDVHNSIHDRDLFMLQTNGSKELFDLRFRDFLCKKVRTKEVILCDTREYCQQSLKLCNSDLTFYTGRFLLKRQWVKYCPNLQFLKQTEDENVFKICKIQYQNLGYIQEIVGKDQVSSKIFGNELWRIFNRLSSHENSAIKESKEPLSGNTACSNTDTRISKSFALKQTKKRRKDGGLRKLPSSMLTLNLQVSKLALLNHLIKTNKISPYCSVLFGIKGMKKKRDFKRERKVKQEKILNTPFKGAVFTIEKVSKIQRIPILVPTKEDVQETKEADIEKRKPFTKRLEIAACRMDSTRVPKEIPCRNDEKERIKNFITTSLQNGGSQTSLYISGMPGTGKTVSTVNTIKELAKDKSLPNFMFVEINGMSLCKPQEIYTIMCRKILGKSCRPSTSALLLENFFCNKKKYKKRPFTLLLIDELDALITRKQDLLYNLFNWPAYGESKLIIVSIANTMNLPEMFLTKIQSRIGENRLVYQPYKAAQIKTILQSRLGDTDVINEDALLLISNKISSLSGDFRRALLVCKRAIEICKYDHLGSKKSCVGNHQEKVQFEHIMRAFDELFNSKTDEILRSLRKCEKWAIESVISEMDKSHLDRISLNKAKERLRDKATHQTGDKSYLKDTEASEIYLRLQNLGIIIISEEKRNLKDSHWVELRLFIDEVKNALECSE</sequence>
<comment type="caution">
    <text evidence="8">The sequence shown here is derived from an EMBL/GenBank/DDBJ whole genome shotgun (WGS) entry which is preliminary data.</text>
</comment>
<dbReference type="GO" id="GO:0006270">
    <property type="term" value="P:DNA replication initiation"/>
    <property type="evidence" value="ECO:0007669"/>
    <property type="project" value="TreeGrafter"/>
</dbReference>
<dbReference type="SUPFAM" id="SSF52540">
    <property type="entry name" value="P-loop containing nucleoside triphosphate hydrolases"/>
    <property type="match status" value="1"/>
</dbReference>
<dbReference type="InterPro" id="IPR003959">
    <property type="entry name" value="ATPase_AAA_core"/>
</dbReference>
<dbReference type="GO" id="GO:0005524">
    <property type="term" value="F:ATP binding"/>
    <property type="evidence" value="ECO:0007669"/>
    <property type="project" value="UniProtKB-KW"/>
</dbReference>
<comment type="function">
    <text evidence="5">Component of the origin recognition complex (ORC) that binds origins of replication. DNA-binding is ATP-dependent, however specific DNA sequences that define origins of replication have not been identified so far. ORC is required to assemble the pre-replication complex necessary to initiate DNA replication.</text>
</comment>
<keyword evidence="5" id="KW-0235">DNA replication</keyword>
<dbReference type="GO" id="GO:0033314">
    <property type="term" value="P:mitotic DNA replication checkpoint signaling"/>
    <property type="evidence" value="ECO:0007669"/>
    <property type="project" value="TreeGrafter"/>
</dbReference>
<comment type="subunit">
    <text evidence="5">ORC is composed of six subunits.</text>
</comment>
<evidence type="ECO:0000259" key="7">
    <source>
        <dbReference type="Pfam" id="PF17872"/>
    </source>
</evidence>
<dbReference type="EMBL" id="CAMPGE010025386">
    <property type="protein sequence ID" value="CAI2383147.1"/>
    <property type="molecule type" value="Genomic_DNA"/>
</dbReference>